<feature type="domain" description="Rhamnogalacturonan lyase" evidence="12">
    <location>
        <begin position="361"/>
        <end position="524"/>
    </location>
</feature>
<organism evidence="14 15">
    <name type="scientific">Pseudomonas marginalis pv. marginalis</name>
    <dbReference type="NCBI Taxonomy" id="97473"/>
    <lineage>
        <taxon>Bacteria</taxon>
        <taxon>Pseudomonadati</taxon>
        <taxon>Pseudomonadota</taxon>
        <taxon>Gammaproteobacteria</taxon>
        <taxon>Pseudomonadales</taxon>
        <taxon>Pseudomonadaceae</taxon>
        <taxon>Pseudomonas</taxon>
    </lineage>
</organism>
<keyword evidence="15" id="KW-1185">Reference proteome</keyword>
<dbReference type="AlphaFoldDB" id="A0A3M3W990"/>
<dbReference type="Gene3D" id="2.60.120.260">
    <property type="entry name" value="Galactose-binding domain-like"/>
    <property type="match status" value="1"/>
</dbReference>
<evidence type="ECO:0000313" key="14">
    <source>
        <dbReference type="EMBL" id="RMP15566.1"/>
    </source>
</evidence>
<keyword evidence="7" id="KW-1015">Disulfide bond</keyword>
<dbReference type="GO" id="GO:0102210">
    <property type="term" value="F:rhamnogalacturonan endolyase activity"/>
    <property type="evidence" value="ECO:0007669"/>
    <property type="project" value="UniProtKB-EC"/>
</dbReference>
<dbReference type="CDD" id="cd10317">
    <property type="entry name" value="RGL4_C"/>
    <property type="match status" value="1"/>
</dbReference>
<dbReference type="Pfam" id="PF09284">
    <property type="entry name" value="RhgB_N"/>
    <property type="match status" value="1"/>
</dbReference>
<protein>
    <recommendedName>
        <fullName evidence="4">rhamnogalacturonan endolyase</fullName>
        <ecNumber evidence="4">4.2.2.23</ecNumber>
    </recommendedName>
</protein>
<dbReference type="Proteomes" id="UP000276587">
    <property type="component" value="Unassembled WGS sequence"/>
</dbReference>
<dbReference type="CDD" id="cd10316">
    <property type="entry name" value="RGL4_M"/>
    <property type="match status" value="1"/>
</dbReference>
<dbReference type="InterPro" id="IPR029411">
    <property type="entry name" value="RG-lyase_III"/>
</dbReference>
<evidence type="ECO:0000256" key="2">
    <source>
        <dbReference type="ARBA" id="ARBA00004613"/>
    </source>
</evidence>
<dbReference type="GO" id="GO:0071555">
    <property type="term" value="P:cell wall organization"/>
    <property type="evidence" value="ECO:0007669"/>
    <property type="project" value="UniProtKB-KW"/>
</dbReference>
<comment type="catalytic activity">
    <reaction evidence="1">
        <text>Endotype eliminative cleavage of L-alpha-rhamnopyranosyl-(1-&gt;4)-alpha-D-galactopyranosyluronic acid bonds of rhamnogalacturonan I domains in ramified hairy regions of pectin leaving L-rhamnopyranose at the reducing end and 4-deoxy-4,5-unsaturated D-galactopyranosyluronic acid at the non-reducing end.</text>
        <dbReference type="EC" id="4.2.2.23"/>
    </reaction>
</comment>
<sequence>MRRFLLMVCCTLAAQAHAAGFGFTRTDARIVVDTGADLLFSVDTRNGDLVSMRYRDSELQTTEPKASQLASGLGSAQVDARTVADVIVISARAGNVIHYYLAKKGRAAIYMATYAPTLLPVGELRFVARLNVSKLPKADRGTDSNVGTAIEGKDVFLLPDGRTSSKFYSAHAMIDDPLHAVKGTGVAVYMLMGNRELSAGGPFFKDIATQKTPITHELYNYMFSNHTQTEAYRGGLHGVYGLLFTDGGAPSDTVKDLSFVNDNLGLAGFLGSIGRGALAGQVSGVASALPAVIGLSNAGAEYWARAEDSGRFQLTGIRPGQYRVTLYQNELEVAQRSVDINAGATTQTRLQAQPSTGQVKWQIGTPDGTPAGFLNAHLLASAHPSDSRMAPWKPVTYTLGTSRPNEFPAAQWRDINTPTRITFMLAAHQVRDARLRLFISLAQAGGRPQVSVNQRWQAPVPPASNQPDSRGITRGTYRGNNVVFEVSIPASALQVGVNTLEIGVASGNTGKGFLSPGFVFDSVQWVQ</sequence>
<feature type="domain" description="Rhamnogalacturonan lyase" evidence="13">
    <location>
        <begin position="280"/>
        <end position="347"/>
    </location>
</feature>
<dbReference type="InterPro" id="IPR008979">
    <property type="entry name" value="Galactose-bd-like_sf"/>
</dbReference>
<evidence type="ECO:0000256" key="4">
    <source>
        <dbReference type="ARBA" id="ARBA00012437"/>
    </source>
</evidence>
<reference evidence="14 15" key="1">
    <citation type="submission" date="2018-08" db="EMBL/GenBank/DDBJ databases">
        <title>Recombination of ecologically and evolutionarily significant loci maintains genetic cohesion in the Pseudomonas syringae species complex.</title>
        <authorList>
            <person name="Dillon M."/>
            <person name="Thakur S."/>
            <person name="Almeida R.N.D."/>
            <person name="Weir B.S."/>
            <person name="Guttman D.S."/>
        </authorList>
    </citation>
    <scope>NUCLEOTIDE SEQUENCE [LARGE SCALE GENOMIC DNA]</scope>
    <source>
        <strain evidence="14 15">ICMP 3555</strain>
    </source>
</reference>
<dbReference type="InterPro" id="IPR011013">
    <property type="entry name" value="Gal_mutarotase_sf_dom"/>
</dbReference>
<keyword evidence="6 10" id="KW-0732">Signal</keyword>
<evidence type="ECO:0000259" key="13">
    <source>
        <dbReference type="Pfam" id="PF14686"/>
    </source>
</evidence>
<feature type="domain" description="Rhamnogalacturonase B N-terminal" evidence="11">
    <location>
        <begin position="21"/>
        <end position="268"/>
    </location>
</feature>
<dbReference type="CDD" id="cd10320">
    <property type="entry name" value="RGL4_N"/>
    <property type="match status" value="1"/>
</dbReference>
<comment type="caution">
    <text evidence="14">The sequence shown here is derived from an EMBL/GenBank/DDBJ whole genome shotgun (WGS) entry which is preliminary data.</text>
</comment>
<dbReference type="PANTHER" id="PTHR36574">
    <property type="entry name" value="RHAMNOGALACTURONATE LYASE-RELATED"/>
    <property type="match status" value="1"/>
</dbReference>
<keyword evidence="8" id="KW-0456">Lyase</keyword>
<dbReference type="Gene3D" id="2.60.40.1120">
    <property type="entry name" value="Carboxypeptidase-like, regulatory domain"/>
    <property type="match status" value="1"/>
</dbReference>
<keyword evidence="9" id="KW-0961">Cell wall biogenesis/degradation</keyword>
<gene>
    <name evidence="14" type="ORF">ALQ29_01893</name>
</gene>
<dbReference type="InterPro" id="IPR015364">
    <property type="entry name" value="RhgB_N"/>
</dbReference>
<dbReference type="EMBL" id="RBQF01000008">
    <property type="protein sequence ID" value="RMP15566.1"/>
    <property type="molecule type" value="Genomic_DNA"/>
</dbReference>
<dbReference type="InterPro" id="IPR029413">
    <property type="entry name" value="RG-lyase_II"/>
</dbReference>
<evidence type="ECO:0000256" key="10">
    <source>
        <dbReference type="SAM" id="SignalP"/>
    </source>
</evidence>
<dbReference type="Pfam" id="PF14686">
    <property type="entry name" value="fn3_3"/>
    <property type="match status" value="1"/>
</dbReference>
<name>A0A3M3W990_PSEMA</name>
<dbReference type="GO" id="GO:0030246">
    <property type="term" value="F:carbohydrate binding"/>
    <property type="evidence" value="ECO:0007669"/>
    <property type="project" value="InterPro"/>
</dbReference>
<keyword evidence="5" id="KW-0964">Secreted</keyword>
<evidence type="ECO:0000256" key="7">
    <source>
        <dbReference type="ARBA" id="ARBA00023157"/>
    </source>
</evidence>
<dbReference type="SUPFAM" id="SSF74650">
    <property type="entry name" value="Galactose mutarotase-like"/>
    <property type="match status" value="1"/>
</dbReference>
<dbReference type="GO" id="GO:0005576">
    <property type="term" value="C:extracellular region"/>
    <property type="evidence" value="ECO:0007669"/>
    <property type="project" value="UniProtKB-SubCell"/>
</dbReference>
<evidence type="ECO:0000259" key="12">
    <source>
        <dbReference type="Pfam" id="PF14683"/>
    </source>
</evidence>
<dbReference type="Pfam" id="PF14683">
    <property type="entry name" value="CBM-like"/>
    <property type="match status" value="1"/>
</dbReference>
<dbReference type="RefSeq" id="WP_064052559.1">
    <property type="nucleotide sequence ID" value="NZ_RBPW01000277.1"/>
</dbReference>
<dbReference type="PANTHER" id="PTHR36574:SF1">
    <property type="entry name" value="RHAMNOGALACTURONATE LYASE-RELATED"/>
    <property type="match status" value="1"/>
</dbReference>
<dbReference type="InterPro" id="IPR016590">
    <property type="entry name" value="Rhamnogalacturonase_B"/>
</dbReference>
<accession>A0A3M3W990</accession>
<dbReference type="GO" id="GO:0045490">
    <property type="term" value="P:pectin catabolic process"/>
    <property type="evidence" value="ECO:0007669"/>
    <property type="project" value="TreeGrafter"/>
</dbReference>
<evidence type="ECO:0000256" key="5">
    <source>
        <dbReference type="ARBA" id="ARBA00022525"/>
    </source>
</evidence>
<evidence type="ECO:0000256" key="6">
    <source>
        <dbReference type="ARBA" id="ARBA00022729"/>
    </source>
</evidence>
<dbReference type="Gene3D" id="2.70.98.10">
    <property type="match status" value="1"/>
</dbReference>
<evidence type="ECO:0000259" key="11">
    <source>
        <dbReference type="Pfam" id="PF09284"/>
    </source>
</evidence>
<comment type="similarity">
    <text evidence="3">Belongs to the polysaccharide lyase 4 family.</text>
</comment>
<evidence type="ECO:0000256" key="9">
    <source>
        <dbReference type="ARBA" id="ARBA00023316"/>
    </source>
</evidence>
<evidence type="ECO:0000256" key="3">
    <source>
        <dbReference type="ARBA" id="ARBA00010418"/>
    </source>
</evidence>
<dbReference type="SUPFAM" id="SSF49452">
    <property type="entry name" value="Starch-binding domain-like"/>
    <property type="match status" value="1"/>
</dbReference>
<evidence type="ECO:0000256" key="1">
    <source>
        <dbReference type="ARBA" id="ARBA00001324"/>
    </source>
</evidence>
<dbReference type="EC" id="4.2.2.23" evidence="4"/>
<feature type="signal peptide" evidence="10">
    <location>
        <begin position="1"/>
        <end position="18"/>
    </location>
</feature>
<feature type="chain" id="PRO_5018119072" description="rhamnogalacturonan endolyase" evidence="10">
    <location>
        <begin position="19"/>
        <end position="527"/>
    </location>
</feature>
<evidence type="ECO:0000256" key="8">
    <source>
        <dbReference type="ARBA" id="ARBA00023239"/>
    </source>
</evidence>
<dbReference type="InterPro" id="IPR014718">
    <property type="entry name" value="GH-type_carb-bd"/>
</dbReference>
<dbReference type="SUPFAM" id="SSF49785">
    <property type="entry name" value="Galactose-binding domain-like"/>
    <property type="match status" value="1"/>
</dbReference>
<comment type="subcellular location">
    <subcellularLocation>
        <location evidence="2">Secreted</location>
    </subcellularLocation>
</comment>
<evidence type="ECO:0000313" key="15">
    <source>
        <dbReference type="Proteomes" id="UP000276587"/>
    </source>
</evidence>
<dbReference type="InterPro" id="IPR013784">
    <property type="entry name" value="Carb-bd-like_fold"/>
</dbReference>
<proteinExistence type="inferred from homology"/>